<keyword evidence="2" id="KW-1185">Reference proteome</keyword>
<gene>
    <name evidence="1" type="ORF">GGR42_000462</name>
</gene>
<dbReference type="EMBL" id="JAATJJ010000001">
    <property type="protein sequence ID" value="NJB70000.1"/>
    <property type="molecule type" value="Genomic_DNA"/>
</dbReference>
<evidence type="ECO:0000313" key="2">
    <source>
        <dbReference type="Proteomes" id="UP000590442"/>
    </source>
</evidence>
<dbReference type="Proteomes" id="UP000590442">
    <property type="component" value="Unassembled WGS sequence"/>
</dbReference>
<sequence>MYSRKKQTIEIEQLVSGQNMTHENHFDAFLQEINHVLPSLDIAAPNDPKDVIIFRELFLDYKRNRGLLHLLQ</sequence>
<accession>A0A846QSR4</accession>
<reference evidence="1 2" key="1">
    <citation type="submission" date="2020-03" db="EMBL/GenBank/DDBJ databases">
        <title>Genomic Encyclopedia of Type Strains, Phase IV (KMG-IV): sequencing the most valuable type-strain genomes for metagenomic binning, comparative biology and taxonomic classification.</title>
        <authorList>
            <person name="Goeker M."/>
        </authorList>
    </citation>
    <scope>NUCLEOTIDE SEQUENCE [LARGE SCALE GENOMIC DNA]</scope>
    <source>
        <strain evidence="1 2">DSM 29762</strain>
    </source>
</reference>
<evidence type="ECO:0000313" key="1">
    <source>
        <dbReference type="EMBL" id="NJB70000.1"/>
    </source>
</evidence>
<comment type="caution">
    <text evidence="1">The sequence shown here is derived from an EMBL/GenBank/DDBJ whole genome shotgun (WGS) entry which is preliminary data.</text>
</comment>
<dbReference type="RefSeq" id="WP_167960434.1">
    <property type="nucleotide sequence ID" value="NZ_JAATJJ010000001.1"/>
</dbReference>
<name>A0A846QSR4_9FLAO</name>
<dbReference type="AlphaFoldDB" id="A0A846QSR4"/>
<protein>
    <submittedName>
        <fullName evidence="1">Uncharacterized protein</fullName>
    </submittedName>
</protein>
<organism evidence="1 2">
    <name type="scientific">Saonia flava</name>
    <dbReference type="NCBI Taxonomy" id="523696"/>
    <lineage>
        <taxon>Bacteria</taxon>
        <taxon>Pseudomonadati</taxon>
        <taxon>Bacteroidota</taxon>
        <taxon>Flavobacteriia</taxon>
        <taxon>Flavobacteriales</taxon>
        <taxon>Flavobacteriaceae</taxon>
        <taxon>Saonia</taxon>
    </lineage>
</organism>
<proteinExistence type="predicted"/>